<evidence type="ECO:0000313" key="2">
    <source>
        <dbReference type="EMBL" id="GFP76250.1"/>
    </source>
</evidence>
<dbReference type="RefSeq" id="WP_183277692.1">
    <property type="nucleotide sequence ID" value="NZ_BLZR01000001.1"/>
</dbReference>
<feature type="region of interest" description="Disordered" evidence="1">
    <location>
        <begin position="1"/>
        <end position="20"/>
    </location>
</feature>
<evidence type="ECO:0000313" key="3">
    <source>
        <dbReference type="Proteomes" id="UP000580568"/>
    </source>
</evidence>
<feature type="region of interest" description="Disordered" evidence="1">
    <location>
        <begin position="135"/>
        <end position="162"/>
    </location>
</feature>
<protein>
    <recommendedName>
        <fullName evidence="4">Glycine zipper domain-containing protein</fullName>
    </recommendedName>
</protein>
<evidence type="ECO:0000256" key="1">
    <source>
        <dbReference type="SAM" id="MobiDB-lite"/>
    </source>
</evidence>
<feature type="compositionally biased region" description="Polar residues" evidence="1">
    <location>
        <begin position="141"/>
        <end position="158"/>
    </location>
</feature>
<accession>A0A6V8SGS1</accession>
<comment type="caution">
    <text evidence="2">The sequence shown here is derived from an EMBL/GenBank/DDBJ whole genome shotgun (WGS) entry which is preliminary data.</text>
</comment>
<feature type="compositionally biased region" description="Basic and acidic residues" evidence="1">
    <location>
        <begin position="1"/>
        <end position="13"/>
    </location>
</feature>
<proteinExistence type="predicted"/>
<sequence length="499" mass="53530">MEENEREKEEGAERVIIGKKVGETTPKAEIKGDYNKNVRSKIDNVNKRNKYKDQTFDGKKTTDDVYTGAKLHSDKSAAKAKYGDKNYTKHIADVDHTVPLETVYKKAQYNPFLSVDDIKEAANIKQNYKVINAKTNRGKGSKSNSQYAKDNKGNISKTQKSKMKTEEIKANIAVNTVLTGKTIKNVAKVGGKAAVDGAKFEAAISSVRNIKKVASGESDIKEAVIEVGMDSVKAGARSFGTGVATRIVESTATQVAQKTTNKLLAEGLKKFTASGGPGKAIVVITEAGSSLKSYLDGDINETELVIELGEKGTGLAASFVLGAQGALGGAAAGALIGGILGSIIPGAGTVAGAAIGGKVGALTGEIVGNMVGYMLGTELYNVVKNYIASHSFDPEKARRMDALYSKLADEIHESRLALEQNLKQVHLQQQQQIMNGFTNMHTAILENNYDAVNNSLAEICKCFEVQLAFETQDEFDDFMLDDSKSLRLGKRTGVLITNK</sequence>
<reference evidence="2 3" key="1">
    <citation type="submission" date="2020-07" db="EMBL/GenBank/DDBJ databases">
        <title>A new beta-1,3-glucan-decomposing anaerobic bacterium isolated from anoxic soil subjected to biological soil disinfestation.</title>
        <authorList>
            <person name="Ueki A."/>
            <person name="Tonouchi A."/>
        </authorList>
    </citation>
    <scope>NUCLEOTIDE SEQUENCE [LARGE SCALE GENOMIC DNA]</scope>
    <source>
        <strain evidence="2 3">TW1</strain>
    </source>
</reference>
<dbReference type="AlphaFoldDB" id="A0A6V8SGS1"/>
<dbReference type="Proteomes" id="UP000580568">
    <property type="component" value="Unassembled WGS sequence"/>
</dbReference>
<organism evidence="2 3">
    <name type="scientific">Clostridium fungisolvens</name>
    <dbReference type="NCBI Taxonomy" id="1604897"/>
    <lineage>
        <taxon>Bacteria</taxon>
        <taxon>Bacillati</taxon>
        <taxon>Bacillota</taxon>
        <taxon>Clostridia</taxon>
        <taxon>Eubacteriales</taxon>
        <taxon>Clostridiaceae</taxon>
        <taxon>Clostridium</taxon>
    </lineage>
</organism>
<evidence type="ECO:0008006" key="4">
    <source>
        <dbReference type="Google" id="ProtNLM"/>
    </source>
</evidence>
<keyword evidence="3" id="KW-1185">Reference proteome</keyword>
<gene>
    <name evidence="2" type="ORF">bsdtw1_02351</name>
</gene>
<name>A0A6V8SGS1_9CLOT</name>
<dbReference type="EMBL" id="BLZR01000001">
    <property type="protein sequence ID" value="GFP76250.1"/>
    <property type="molecule type" value="Genomic_DNA"/>
</dbReference>